<sequence length="86" mass="9308">LDWHALCTLRSLPQKPLKSLRIQRRTDWPDTARGRPPIRRGFFSADCYHLNKRSVGANNGSAFGNKISGSAGGSGGPHYGSSVEGN</sequence>
<protein>
    <submittedName>
        <fullName evidence="2">Uncharacterized protein</fullName>
    </submittedName>
</protein>
<name>A0AAD2Q3Q6_9AGAR</name>
<evidence type="ECO:0000313" key="3">
    <source>
        <dbReference type="Proteomes" id="UP001295794"/>
    </source>
</evidence>
<proteinExistence type="predicted"/>
<feature type="non-terminal residue" evidence="2">
    <location>
        <position position="86"/>
    </location>
</feature>
<comment type="caution">
    <text evidence="2">The sequence shown here is derived from an EMBL/GenBank/DDBJ whole genome shotgun (WGS) entry which is preliminary data.</text>
</comment>
<reference evidence="2" key="1">
    <citation type="submission" date="2023-11" db="EMBL/GenBank/DDBJ databases">
        <authorList>
            <person name="De Vega J J."/>
            <person name="De Vega J J."/>
        </authorList>
    </citation>
    <scope>NUCLEOTIDE SEQUENCE</scope>
</reference>
<evidence type="ECO:0000313" key="2">
    <source>
        <dbReference type="EMBL" id="CAK5272768.1"/>
    </source>
</evidence>
<dbReference type="AlphaFoldDB" id="A0AAD2Q3Q6"/>
<dbReference type="Proteomes" id="UP001295794">
    <property type="component" value="Unassembled WGS sequence"/>
</dbReference>
<accession>A0AAD2Q3Q6</accession>
<feature type="non-terminal residue" evidence="2">
    <location>
        <position position="1"/>
    </location>
</feature>
<feature type="region of interest" description="Disordered" evidence="1">
    <location>
        <begin position="62"/>
        <end position="86"/>
    </location>
</feature>
<evidence type="ECO:0000256" key="1">
    <source>
        <dbReference type="SAM" id="MobiDB-lite"/>
    </source>
</evidence>
<organism evidence="2 3">
    <name type="scientific">Mycena citricolor</name>
    <dbReference type="NCBI Taxonomy" id="2018698"/>
    <lineage>
        <taxon>Eukaryota</taxon>
        <taxon>Fungi</taxon>
        <taxon>Dikarya</taxon>
        <taxon>Basidiomycota</taxon>
        <taxon>Agaricomycotina</taxon>
        <taxon>Agaricomycetes</taxon>
        <taxon>Agaricomycetidae</taxon>
        <taxon>Agaricales</taxon>
        <taxon>Marasmiineae</taxon>
        <taxon>Mycenaceae</taxon>
        <taxon>Mycena</taxon>
    </lineage>
</organism>
<dbReference type="EMBL" id="CAVNYO010000185">
    <property type="protein sequence ID" value="CAK5272768.1"/>
    <property type="molecule type" value="Genomic_DNA"/>
</dbReference>
<gene>
    <name evidence="2" type="ORF">MYCIT1_LOCUS18647</name>
</gene>
<keyword evidence="3" id="KW-1185">Reference proteome</keyword>